<evidence type="ECO:0008006" key="3">
    <source>
        <dbReference type="Google" id="ProtNLM"/>
    </source>
</evidence>
<dbReference type="Proteomes" id="UP000193467">
    <property type="component" value="Unassembled WGS sequence"/>
</dbReference>
<dbReference type="InterPro" id="IPR032675">
    <property type="entry name" value="LRR_dom_sf"/>
</dbReference>
<gene>
    <name evidence="1" type="ORF">BCR35DRAFT_299585</name>
</gene>
<keyword evidence="2" id="KW-1185">Reference proteome</keyword>
<evidence type="ECO:0000313" key="1">
    <source>
        <dbReference type="EMBL" id="ORY90942.1"/>
    </source>
</evidence>
<evidence type="ECO:0000313" key="2">
    <source>
        <dbReference type="Proteomes" id="UP000193467"/>
    </source>
</evidence>
<sequence>MADDNEVTVLADEVQSLTVSPEGQRASVTDQRLPDELLEMIAKETDFDDLKNLALANKWLSEACKPMLWRSVTVEGDFEKHEDKMVLLVSAGVGRYIRKIDYTQPQPLSKLSALHLSTFTGLEEVLLNLEAAADGEETGRDRHAVPHALSDALKRLSKLKYLHLERYGSFADTSFSLAHHLPQLDELLIPTFPYISADTDLPFIHPAPLALRRLEIGFDSFAAQGIASTAGTVKELLIGNRIFRDWDVEPLDYLEDLKEVFDSLVEGSKTSPWPLEKLWLAEFQMGSDPEHFEALLGLLSSLKHSSVWELKISGFMSFTYSTSNTAFSLPSITHLDLQAGTEDIDRCFLDEDTFISLSAFLLCFPNLQKLTLANWTFTLDPTEVLRLVRESKSELKTYWPLYKPLLGFLRTSTRITEVWFEQRRYNSPFDSFLKIGRRSNGAFYLQAYII</sequence>
<protein>
    <recommendedName>
        <fullName evidence="3">F-box domain-containing protein</fullName>
    </recommendedName>
</protein>
<name>A0A1Y2G4H6_9BASI</name>
<dbReference type="InParanoid" id="A0A1Y2G4H6"/>
<dbReference type="EMBL" id="MCGR01000003">
    <property type="protein sequence ID" value="ORY90942.1"/>
    <property type="molecule type" value="Genomic_DNA"/>
</dbReference>
<dbReference type="SUPFAM" id="SSF52047">
    <property type="entry name" value="RNI-like"/>
    <property type="match status" value="1"/>
</dbReference>
<organism evidence="1 2">
    <name type="scientific">Leucosporidium creatinivorum</name>
    <dbReference type="NCBI Taxonomy" id="106004"/>
    <lineage>
        <taxon>Eukaryota</taxon>
        <taxon>Fungi</taxon>
        <taxon>Dikarya</taxon>
        <taxon>Basidiomycota</taxon>
        <taxon>Pucciniomycotina</taxon>
        <taxon>Microbotryomycetes</taxon>
        <taxon>Leucosporidiales</taxon>
        <taxon>Leucosporidium</taxon>
    </lineage>
</organism>
<comment type="caution">
    <text evidence="1">The sequence shown here is derived from an EMBL/GenBank/DDBJ whole genome shotgun (WGS) entry which is preliminary data.</text>
</comment>
<reference evidence="1 2" key="1">
    <citation type="submission" date="2016-07" db="EMBL/GenBank/DDBJ databases">
        <title>Pervasive Adenine N6-methylation of Active Genes in Fungi.</title>
        <authorList>
            <consortium name="DOE Joint Genome Institute"/>
            <person name="Mondo S.J."/>
            <person name="Dannebaum R.O."/>
            <person name="Kuo R.C."/>
            <person name="Labutti K."/>
            <person name="Haridas S."/>
            <person name="Kuo A."/>
            <person name="Salamov A."/>
            <person name="Ahrendt S.R."/>
            <person name="Lipzen A."/>
            <person name="Sullivan W."/>
            <person name="Andreopoulos W.B."/>
            <person name="Clum A."/>
            <person name="Lindquist E."/>
            <person name="Daum C."/>
            <person name="Ramamoorthy G.K."/>
            <person name="Gryganskyi A."/>
            <person name="Culley D."/>
            <person name="Magnuson J.K."/>
            <person name="James T.Y."/>
            <person name="O'Malley M.A."/>
            <person name="Stajich J.E."/>
            <person name="Spatafora J.W."/>
            <person name="Visel A."/>
            <person name="Grigoriev I.V."/>
        </authorList>
    </citation>
    <scope>NUCLEOTIDE SEQUENCE [LARGE SCALE GENOMIC DNA]</scope>
    <source>
        <strain evidence="1 2">62-1032</strain>
    </source>
</reference>
<dbReference type="Gene3D" id="3.80.10.10">
    <property type="entry name" value="Ribonuclease Inhibitor"/>
    <property type="match status" value="1"/>
</dbReference>
<accession>A0A1Y2G4H6</accession>
<proteinExistence type="predicted"/>
<dbReference type="AlphaFoldDB" id="A0A1Y2G4H6"/>